<proteinExistence type="predicted"/>
<evidence type="ECO:0000313" key="3">
    <source>
        <dbReference type="Proteomes" id="UP000182229"/>
    </source>
</evidence>
<feature type="transmembrane region" description="Helical" evidence="1">
    <location>
        <begin position="52"/>
        <end position="74"/>
    </location>
</feature>
<evidence type="ECO:0000256" key="1">
    <source>
        <dbReference type="SAM" id="Phobius"/>
    </source>
</evidence>
<dbReference type="AlphaFoldDB" id="A0A1L9B194"/>
<evidence type="ECO:0000313" key="2">
    <source>
        <dbReference type="EMBL" id="OJH36039.1"/>
    </source>
</evidence>
<sequence length="218" mass="23049">MSDTLFSSDVETADTLYLGRQWLGDLLDLALSLLLGWGLLRALDVSRTPGRLIAVTAGVWCVMCLVGGLSGWTLGQGLVGLRLVRGDGAPGASRGAARAPLALVDLLVAPILQRRVFERPLGLEAKSVPPWRGGLAWKGGWLVLALSAVWFMVMPTRTESLRYLKTLDGWRCCHGRATPSPSKCTNAVSRAVREAAGGDAQAQAVVADCPTAAAAMGR</sequence>
<keyword evidence="1" id="KW-1133">Transmembrane helix</keyword>
<dbReference type="STRING" id="83449.BON30_36185"/>
<comment type="caution">
    <text evidence="2">The sequence shown here is derived from an EMBL/GenBank/DDBJ whole genome shotgun (WGS) entry which is preliminary data.</text>
</comment>
<name>A0A1L9B194_9BACT</name>
<dbReference type="RefSeq" id="WP_071903064.1">
    <property type="nucleotide sequence ID" value="NZ_MPIN01000012.1"/>
</dbReference>
<reference evidence="2 3" key="2">
    <citation type="submission" date="2016-12" db="EMBL/GenBank/DDBJ databases">
        <title>Draft Genome Sequence of Cystobacter ferrugineus Strain Cbfe23.</title>
        <authorList>
            <person name="Akbar S."/>
            <person name="Dowd S.E."/>
            <person name="Stevens D.C."/>
        </authorList>
    </citation>
    <scope>NUCLEOTIDE SEQUENCE [LARGE SCALE GENOMIC DNA]</scope>
    <source>
        <strain evidence="2 3">Cbfe23</strain>
    </source>
</reference>
<evidence type="ECO:0008006" key="4">
    <source>
        <dbReference type="Google" id="ProtNLM"/>
    </source>
</evidence>
<dbReference type="OrthoDB" id="5381791at2"/>
<accession>A0A1L9B194</accession>
<feature type="transmembrane region" description="Helical" evidence="1">
    <location>
        <begin position="135"/>
        <end position="153"/>
    </location>
</feature>
<organism evidence="2 3">
    <name type="scientific">Cystobacter ferrugineus</name>
    <dbReference type="NCBI Taxonomy" id="83449"/>
    <lineage>
        <taxon>Bacteria</taxon>
        <taxon>Pseudomonadati</taxon>
        <taxon>Myxococcota</taxon>
        <taxon>Myxococcia</taxon>
        <taxon>Myxococcales</taxon>
        <taxon>Cystobacterineae</taxon>
        <taxon>Archangiaceae</taxon>
        <taxon>Cystobacter</taxon>
    </lineage>
</organism>
<reference evidence="3" key="1">
    <citation type="submission" date="2016-11" db="EMBL/GenBank/DDBJ databases">
        <authorList>
            <person name="Shukria A."/>
            <person name="Stevens D.C."/>
        </authorList>
    </citation>
    <scope>NUCLEOTIDE SEQUENCE [LARGE SCALE GENOMIC DNA]</scope>
    <source>
        <strain evidence="3">Cbfe23</strain>
    </source>
</reference>
<dbReference type="EMBL" id="MPIN01000012">
    <property type="protein sequence ID" value="OJH36039.1"/>
    <property type="molecule type" value="Genomic_DNA"/>
</dbReference>
<protein>
    <recommendedName>
        <fullName evidence="4">RDD domain-containing protein</fullName>
    </recommendedName>
</protein>
<keyword evidence="1" id="KW-0472">Membrane</keyword>
<feature type="transmembrane region" description="Helical" evidence="1">
    <location>
        <begin position="22"/>
        <end position="40"/>
    </location>
</feature>
<keyword evidence="1" id="KW-0812">Transmembrane</keyword>
<gene>
    <name evidence="2" type="ORF">BON30_36185</name>
</gene>
<dbReference type="Proteomes" id="UP000182229">
    <property type="component" value="Unassembled WGS sequence"/>
</dbReference>
<keyword evidence="3" id="KW-1185">Reference proteome</keyword>